<organism evidence="3 4">
    <name type="scientific">Petrolisthes cinctipes</name>
    <name type="common">Flat porcelain crab</name>
    <dbReference type="NCBI Taxonomy" id="88211"/>
    <lineage>
        <taxon>Eukaryota</taxon>
        <taxon>Metazoa</taxon>
        <taxon>Ecdysozoa</taxon>
        <taxon>Arthropoda</taxon>
        <taxon>Crustacea</taxon>
        <taxon>Multicrustacea</taxon>
        <taxon>Malacostraca</taxon>
        <taxon>Eumalacostraca</taxon>
        <taxon>Eucarida</taxon>
        <taxon>Decapoda</taxon>
        <taxon>Pleocyemata</taxon>
        <taxon>Anomura</taxon>
        <taxon>Galatheoidea</taxon>
        <taxon>Porcellanidae</taxon>
        <taxon>Petrolisthes</taxon>
    </lineage>
</organism>
<dbReference type="AlphaFoldDB" id="A0AAE1KSQ3"/>
<dbReference type="PANTHER" id="PTHR14735">
    <property type="entry name" value="COILED-COIL DOMAIN-CONTAINING PROTEIN 134"/>
    <property type="match status" value="1"/>
</dbReference>
<keyword evidence="2" id="KW-0732">Signal</keyword>
<accession>A0AAE1KSQ3</accession>
<name>A0AAE1KSQ3_PETCI</name>
<evidence type="ECO:0000313" key="3">
    <source>
        <dbReference type="EMBL" id="KAK3880570.1"/>
    </source>
</evidence>
<proteinExistence type="predicted"/>
<evidence type="ECO:0000256" key="2">
    <source>
        <dbReference type="SAM" id="SignalP"/>
    </source>
</evidence>
<dbReference type="PANTHER" id="PTHR14735:SF1">
    <property type="entry name" value="COILED-COIL DOMAIN-CONTAINING PROTEIN 134"/>
    <property type="match status" value="1"/>
</dbReference>
<sequence>MLLTHLLLRHLLSLVLVLVTTAGEGLGLGDEEAAGISKQVKLFQSLFKQRRSQHKTAIRTMLELGSPVKQQKMASVIAAKIFEVLGQKQVALREAGYLPGMDFPEDENVRDALSQTLENTAFFGEILLHLPDMTHEILRQNRPWQLLLTWGVFFATQSKFLDNATAKFIYLVSQELGLTERDPNYSNPYVRQDHKRPMMEAAAAGGGGGNKGKKKKTFKKGPQLSRQFGDL</sequence>
<keyword evidence="4" id="KW-1185">Reference proteome</keyword>
<feature type="region of interest" description="Disordered" evidence="1">
    <location>
        <begin position="183"/>
        <end position="231"/>
    </location>
</feature>
<evidence type="ECO:0000313" key="4">
    <source>
        <dbReference type="Proteomes" id="UP001286313"/>
    </source>
</evidence>
<feature type="signal peptide" evidence="2">
    <location>
        <begin position="1"/>
        <end position="22"/>
    </location>
</feature>
<dbReference type="Pfam" id="PF15002">
    <property type="entry name" value="ERK-JNK_inhib"/>
    <property type="match status" value="1"/>
</dbReference>
<protein>
    <recommendedName>
        <fullName evidence="5">Coiled-coil domain containing 134</fullName>
    </recommendedName>
</protein>
<comment type="caution">
    <text evidence="3">The sequence shown here is derived from an EMBL/GenBank/DDBJ whole genome shotgun (WGS) entry which is preliminary data.</text>
</comment>
<dbReference type="Proteomes" id="UP001286313">
    <property type="component" value="Unassembled WGS sequence"/>
</dbReference>
<dbReference type="EMBL" id="JAWQEG010001312">
    <property type="protein sequence ID" value="KAK3880570.1"/>
    <property type="molecule type" value="Genomic_DNA"/>
</dbReference>
<dbReference type="InterPro" id="IPR026321">
    <property type="entry name" value="CC134"/>
</dbReference>
<evidence type="ECO:0008006" key="5">
    <source>
        <dbReference type="Google" id="ProtNLM"/>
    </source>
</evidence>
<gene>
    <name evidence="3" type="ORF">Pcinc_014929</name>
</gene>
<feature type="chain" id="PRO_5042160978" description="Coiled-coil domain containing 134" evidence="2">
    <location>
        <begin position="23"/>
        <end position="231"/>
    </location>
</feature>
<evidence type="ECO:0000256" key="1">
    <source>
        <dbReference type="SAM" id="MobiDB-lite"/>
    </source>
</evidence>
<reference evidence="3" key="1">
    <citation type="submission" date="2023-10" db="EMBL/GenBank/DDBJ databases">
        <title>Genome assemblies of two species of porcelain crab, Petrolisthes cinctipes and Petrolisthes manimaculis (Anomura: Porcellanidae).</title>
        <authorList>
            <person name="Angst P."/>
        </authorList>
    </citation>
    <scope>NUCLEOTIDE SEQUENCE</scope>
    <source>
        <strain evidence="3">PB745_01</strain>
        <tissue evidence="3">Gill</tissue>
    </source>
</reference>